<dbReference type="SUPFAM" id="SSF57756">
    <property type="entry name" value="Retrovirus zinc finger-like domains"/>
    <property type="match status" value="1"/>
</dbReference>
<protein>
    <recommendedName>
        <fullName evidence="3">CCHC-type domain-containing protein</fullName>
    </recommendedName>
</protein>
<feature type="region of interest" description="Disordered" evidence="2">
    <location>
        <begin position="140"/>
        <end position="170"/>
    </location>
</feature>
<dbReference type="InterPro" id="IPR036875">
    <property type="entry name" value="Znf_CCHC_sf"/>
</dbReference>
<evidence type="ECO:0000256" key="1">
    <source>
        <dbReference type="PROSITE-ProRule" id="PRU00047"/>
    </source>
</evidence>
<feature type="compositionally biased region" description="Pro residues" evidence="2">
    <location>
        <begin position="225"/>
        <end position="235"/>
    </location>
</feature>
<accession>A0ABQ7MFM7</accession>
<organism evidence="4 5">
    <name type="scientific">Brassica rapa subsp. trilocularis</name>
    <dbReference type="NCBI Taxonomy" id="1813537"/>
    <lineage>
        <taxon>Eukaryota</taxon>
        <taxon>Viridiplantae</taxon>
        <taxon>Streptophyta</taxon>
        <taxon>Embryophyta</taxon>
        <taxon>Tracheophyta</taxon>
        <taxon>Spermatophyta</taxon>
        <taxon>Magnoliopsida</taxon>
        <taxon>eudicotyledons</taxon>
        <taxon>Gunneridae</taxon>
        <taxon>Pentapetalae</taxon>
        <taxon>rosids</taxon>
        <taxon>malvids</taxon>
        <taxon>Brassicales</taxon>
        <taxon>Brassicaceae</taxon>
        <taxon>Brassiceae</taxon>
        <taxon>Brassica</taxon>
    </lineage>
</organism>
<evidence type="ECO:0000259" key="3">
    <source>
        <dbReference type="PROSITE" id="PS50158"/>
    </source>
</evidence>
<feature type="compositionally biased region" description="Polar residues" evidence="2">
    <location>
        <begin position="295"/>
        <end position="305"/>
    </location>
</feature>
<dbReference type="PROSITE" id="PS50158">
    <property type="entry name" value="ZF_CCHC"/>
    <property type="match status" value="2"/>
</dbReference>
<evidence type="ECO:0000256" key="2">
    <source>
        <dbReference type="SAM" id="MobiDB-lite"/>
    </source>
</evidence>
<feature type="domain" description="CCHC-type" evidence="3">
    <location>
        <begin position="365"/>
        <end position="378"/>
    </location>
</feature>
<gene>
    <name evidence="4" type="primary">A05g504800.1_BraROA</name>
    <name evidence="4" type="ORF">IGI04_019236</name>
</gene>
<keyword evidence="1" id="KW-0863">Zinc-finger</keyword>
<evidence type="ECO:0000313" key="5">
    <source>
        <dbReference type="Proteomes" id="UP000823674"/>
    </source>
</evidence>
<reference evidence="4 5" key="1">
    <citation type="submission" date="2021-03" db="EMBL/GenBank/DDBJ databases">
        <authorList>
            <person name="King G.J."/>
            <person name="Bancroft I."/>
            <person name="Baten A."/>
            <person name="Bloomfield J."/>
            <person name="Borpatragohain P."/>
            <person name="He Z."/>
            <person name="Irish N."/>
            <person name="Irwin J."/>
            <person name="Liu K."/>
            <person name="Mauleon R.P."/>
            <person name="Moore J."/>
            <person name="Morris R."/>
            <person name="Ostergaard L."/>
            <person name="Wang B."/>
            <person name="Wells R."/>
        </authorList>
    </citation>
    <scope>NUCLEOTIDE SEQUENCE [LARGE SCALE GENOMIC DNA]</scope>
    <source>
        <strain evidence="4">R-o-18</strain>
        <tissue evidence="4">Leaf</tissue>
    </source>
</reference>
<dbReference type="InterPro" id="IPR001878">
    <property type="entry name" value="Znf_CCHC"/>
</dbReference>
<feature type="domain" description="CCHC-type" evidence="3">
    <location>
        <begin position="336"/>
        <end position="351"/>
    </location>
</feature>
<dbReference type="Proteomes" id="UP000823674">
    <property type="component" value="Chromosome A05"/>
</dbReference>
<dbReference type="Pfam" id="PF00098">
    <property type="entry name" value="zf-CCHC"/>
    <property type="match status" value="2"/>
</dbReference>
<feature type="region of interest" description="Disordered" evidence="2">
    <location>
        <begin position="290"/>
        <end position="325"/>
    </location>
</feature>
<proteinExistence type="predicted"/>
<keyword evidence="5" id="KW-1185">Reference proteome</keyword>
<name>A0ABQ7MFM7_BRACM</name>
<feature type="region of interest" description="Disordered" evidence="2">
    <location>
        <begin position="185"/>
        <end position="246"/>
    </location>
</feature>
<dbReference type="PANTHER" id="PTHR46978:SF1">
    <property type="entry name" value="ZINC KNUCKLE (CCHC-TYPE) FAMILY PROTEIN"/>
    <property type="match status" value="1"/>
</dbReference>
<sequence>MATTDWIQRSDGAIRTWRPSYKASRRLDLATKQRENLVRKTRASDCYALSLDVRGVVRAHGQVLHDDAARTQLDDCGTGCEALGHDIEVIANWNGLVESLDLFLILGRTGLTLETEQMSNQGSGAGGSFGTSGQDGSRYANYHNFWDAPNSANQTGDSGPRPMEGVERAHSEEYVSHVTWRLSVSPPNSQHVESEPFVGPQRPHSSHADSEGSTSIRINSRPAEPATPTPAPAPAPAEGSRPADPTLSMVHNLLSKVLTNKVTPSPYANQPETRQPDFLKYVLTMKNMAEREPTVGSNPKPQSSQSKDDKLRTNQKKGRKCQFKRHGKKPKAQVTCYNCGQLGHYSPECTNSTAEKTDWKASVTCYSCGEKGHFANECTVNRPGQGRGSSALLCRYEKIDKNRARGDRRFETKEGEALSK</sequence>
<dbReference type="PANTHER" id="PTHR46978">
    <property type="entry name" value="ZINC KNUCKLE (CCHC-TYPE) FAMILY PROTEIN"/>
    <property type="match status" value="1"/>
</dbReference>
<dbReference type="SMART" id="SM00343">
    <property type="entry name" value="ZnF_C2HC"/>
    <property type="match status" value="2"/>
</dbReference>
<dbReference type="Gene3D" id="4.10.60.10">
    <property type="entry name" value="Zinc finger, CCHC-type"/>
    <property type="match status" value="2"/>
</dbReference>
<evidence type="ECO:0000313" key="4">
    <source>
        <dbReference type="EMBL" id="KAG5397422.1"/>
    </source>
</evidence>
<dbReference type="EMBL" id="JADBGQ010000005">
    <property type="protein sequence ID" value="KAG5397422.1"/>
    <property type="molecule type" value="Genomic_DNA"/>
</dbReference>
<keyword evidence="1" id="KW-0479">Metal-binding</keyword>
<comment type="caution">
    <text evidence="4">The sequence shown here is derived from an EMBL/GenBank/DDBJ whole genome shotgun (WGS) entry which is preliminary data.</text>
</comment>
<feature type="compositionally biased region" description="Basic residues" evidence="2">
    <location>
        <begin position="313"/>
        <end position="325"/>
    </location>
</feature>
<keyword evidence="1" id="KW-0862">Zinc</keyword>